<feature type="transmembrane region" description="Helical" evidence="1">
    <location>
        <begin position="440"/>
        <end position="462"/>
    </location>
</feature>
<feature type="transmembrane region" description="Helical" evidence="1">
    <location>
        <begin position="468"/>
        <end position="495"/>
    </location>
</feature>
<keyword evidence="1" id="KW-0812">Transmembrane</keyword>
<feature type="transmembrane region" description="Helical" evidence="1">
    <location>
        <begin position="989"/>
        <end position="1015"/>
    </location>
</feature>
<dbReference type="KEGG" id="afj:AFERRID_13060"/>
<reference evidence="2 3" key="1">
    <citation type="journal article" date="2018" name="Microbiol. Resour. Announc.">
        <title>Complete Genome Sequence of Acidithiobacillus ferridurans JCM 18981.</title>
        <authorList>
            <person name="Miyauchi T."/>
            <person name="Kouzuma A."/>
            <person name="Abe T."/>
            <person name="Watanabe K."/>
        </authorList>
    </citation>
    <scope>NUCLEOTIDE SEQUENCE [LARGE SCALE GENOMIC DNA]</scope>
    <source>
        <strain evidence="3">ATCC 33020 / DSM 29468 / JCM 18981 / 11Fe</strain>
    </source>
</reference>
<evidence type="ECO:0000313" key="2">
    <source>
        <dbReference type="EMBL" id="BBF65088.1"/>
    </source>
</evidence>
<feature type="transmembrane region" description="Helical" evidence="1">
    <location>
        <begin position="391"/>
        <end position="412"/>
    </location>
</feature>
<feature type="transmembrane region" description="Helical" evidence="1">
    <location>
        <begin position="339"/>
        <end position="357"/>
    </location>
</feature>
<protein>
    <submittedName>
        <fullName evidence="2">Efflux pump membrane transporter BepE</fullName>
    </submittedName>
</protein>
<proteinExistence type="predicted"/>
<dbReference type="PANTHER" id="PTHR32063:SF14">
    <property type="entry name" value="BLL4319 PROTEIN"/>
    <property type="match status" value="1"/>
</dbReference>
<name>A0A2Z6IH99_ACIFI</name>
<organism evidence="2 3">
    <name type="scientific">Acidithiobacillus ferridurans</name>
    <dbReference type="NCBI Taxonomy" id="1232575"/>
    <lineage>
        <taxon>Bacteria</taxon>
        <taxon>Pseudomonadati</taxon>
        <taxon>Pseudomonadota</taxon>
        <taxon>Acidithiobacillia</taxon>
        <taxon>Acidithiobacillales</taxon>
        <taxon>Acidithiobacillaceae</taxon>
        <taxon>Acidithiobacillus</taxon>
    </lineage>
</organism>
<dbReference type="SUPFAM" id="SSF82693">
    <property type="entry name" value="Multidrug efflux transporter AcrB pore domain, PN1, PN2, PC1 and PC2 subdomains"/>
    <property type="match status" value="3"/>
</dbReference>
<dbReference type="Gene3D" id="3.30.70.1320">
    <property type="entry name" value="Multidrug efflux transporter AcrB pore domain like"/>
    <property type="match status" value="1"/>
</dbReference>
<feature type="transmembrane region" description="Helical" evidence="1">
    <location>
        <begin position="12"/>
        <end position="34"/>
    </location>
</feature>
<dbReference type="InterPro" id="IPR027463">
    <property type="entry name" value="AcrB_DN_DC_subdom"/>
</dbReference>
<keyword evidence="1" id="KW-1133">Transmembrane helix</keyword>
<dbReference type="PRINTS" id="PR00702">
    <property type="entry name" value="ACRIFLAVINRP"/>
</dbReference>
<dbReference type="EMBL" id="AP018795">
    <property type="protein sequence ID" value="BBF65088.1"/>
    <property type="molecule type" value="Genomic_DNA"/>
</dbReference>
<gene>
    <name evidence="2" type="ORF">AFERRID_13060</name>
</gene>
<keyword evidence="1" id="KW-0472">Membrane</keyword>
<feature type="transmembrane region" description="Helical" evidence="1">
    <location>
        <begin position="956"/>
        <end position="977"/>
    </location>
</feature>
<keyword evidence="3" id="KW-1185">Reference proteome</keyword>
<evidence type="ECO:0000313" key="3">
    <source>
        <dbReference type="Proteomes" id="UP000280188"/>
    </source>
</evidence>
<accession>A0A2Z6IH99</accession>
<feature type="transmembrane region" description="Helical" evidence="1">
    <location>
        <begin position="516"/>
        <end position="547"/>
    </location>
</feature>
<dbReference type="Gene3D" id="1.20.1640.10">
    <property type="entry name" value="Multidrug efflux transporter AcrB transmembrane domain"/>
    <property type="match status" value="2"/>
</dbReference>
<dbReference type="SUPFAM" id="SSF82714">
    <property type="entry name" value="Multidrug efflux transporter AcrB TolC docking domain, DN and DC subdomains"/>
    <property type="match status" value="2"/>
</dbReference>
<dbReference type="Pfam" id="PF00873">
    <property type="entry name" value="ACR_tran"/>
    <property type="match status" value="1"/>
</dbReference>
<feature type="transmembrane region" description="Helical" evidence="1">
    <location>
        <begin position="916"/>
        <end position="935"/>
    </location>
</feature>
<dbReference type="RefSeq" id="WP_226832912.1">
    <property type="nucleotide sequence ID" value="NZ_AP018795.1"/>
</dbReference>
<dbReference type="PANTHER" id="PTHR32063">
    <property type="match status" value="1"/>
</dbReference>
<dbReference type="Proteomes" id="UP000280188">
    <property type="component" value="Chromosome"/>
</dbReference>
<feature type="transmembrane region" description="Helical" evidence="1">
    <location>
        <begin position="885"/>
        <end position="904"/>
    </location>
</feature>
<dbReference type="SUPFAM" id="SSF82866">
    <property type="entry name" value="Multidrug efflux transporter AcrB transmembrane domain"/>
    <property type="match status" value="2"/>
</dbReference>
<dbReference type="GO" id="GO:0042910">
    <property type="term" value="F:xenobiotic transmembrane transporter activity"/>
    <property type="evidence" value="ECO:0007669"/>
    <property type="project" value="TreeGrafter"/>
</dbReference>
<dbReference type="Gene3D" id="3.30.70.1440">
    <property type="entry name" value="Multidrug efflux transporter AcrB pore domain"/>
    <property type="match status" value="1"/>
</dbReference>
<sequence>MHFTEPFIRRPILAISLSLVLFFFGLRSLGLMPITEYPPTNSSMITVTTHYFGATPKTVNAFITAPLEKAVGQAPGINYMTAVSEDGISILTLYMRMGEDPNAALSQVQSKVNTVLNQLPKGVMQPVVQEMSGSGAYLMLLSYHGKGFNQQQITDYLTRVVQPAIQSVPGVGLTSILPPGTGPNGNTYAMRVWLDPQEMSVLGITPEQISTALKQNDFVAAVGRLRGQYTAVSLSANTALHSAAEFRNLVVATVHGVPIRLGQVAKVSLGAQTYDSSVMVDGQPAVNIGIQQAPGSNALKVSQGIQKVMAQLDSTMPPGMKGYTIYNGAQFVKSSLQEVEVNIALALLVVILVIYFFMGSWRALIVPVLAIPVAMVGAVTILHALGYTLNLLTLLAMVLAIGLVVDDAIIVVENVHRHIENGATPLHAALLSARELASPILVMATTLVAVFAPMAFIGGLVGHLFSEFAFTIVATVLLSMVAALTLAPMLASRVLKAGHEGRMAHLVDQVFGRLKAFYGHVLLASLRVWPATVTLALILTGGIYFLFSISQSELAPPANQGIVYVNGVAQPTATLEYMNAYDSYLTKTVFNKIDSRSHSFAVNGVGIGGMLLNNEVMAGVVLKPERGDVTTQQVKEKVQKLAEQVPGMKLSAFGLPPLPGAAVGLPVQFVLTSTGGGYHQLDAVSGKLVREARASGLFSFVCKNLKYNNQIQELHINRQMAASFGLSMADIGQNLETLLGGNYVNYFDMGGLSYRVVPQVPPALRANPDFLKAYTIKTPSGAQVPLSTFVSLQSRPAPTFLPQFQQLPAVFIQANPAPGVSLGQALQFLRNHAQKILPAGDQIHYAGVSRQYMHQGSALVVTFGFALMMVLLLLAAQFNSFRDALVVLTAVPVALFGALLPIALGASSVNIYSEVGMVMLIGLIAKQGILIVQFARVMQEEKHFDRRHAVAEAAILRLRPILMTVAAMIAGAIPLLFASGGNADARFSMGLVIVSGLGFGSLVSLFVIPAFYVWFGQVVRKPESDKYCMNQPLGIEGMKVQNNRSGKDA</sequence>
<dbReference type="AlphaFoldDB" id="A0A2Z6IH99"/>
<dbReference type="Gene3D" id="3.30.70.1430">
    <property type="entry name" value="Multidrug efflux transporter AcrB pore domain"/>
    <property type="match status" value="2"/>
</dbReference>
<dbReference type="Gene3D" id="3.30.2090.10">
    <property type="entry name" value="Multidrug efflux transporter AcrB TolC docking domain, DN and DC subdomains"/>
    <property type="match status" value="2"/>
</dbReference>
<dbReference type="GO" id="GO:0005886">
    <property type="term" value="C:plasma membrane"/>
    <property type="evidence" value="ECO:0007669"/>
    <property type="project" value="TreeGrafter"/>
</dbReference>
<feature type="transmembrane region" description="Helical" evidence="1">
    <location>
        <begin position="858"/>
        <end position="878"/>
    </location>
</feature>
<evidence type="ECO:0000256" key="1">
    <source>
        <dbReference type="SAM" id="Phobius"/>
    </source>
</evidence>
<feature type="transmembrane region" description="Helical" evidence="1">
    <location>
        <begin position="364"/>
        <end position="385"/>
    </location>
</feature>
<dbReference type="InterPro" id="IPR001036">
    <property type="entry name" value="Acrflvin-R"/>
</dbReference>